<dbReference type="GO" id="GO:0010133">
    <property type="term" value="P:L-proline catabolic process to L-glutamate"/>
    <property type="evidence" value="ECO:0007669"/>
    <property type="project" value="TreeGrafter"/>
</dbReference>
<evidence type="ECO:0000256" key="4">
    <source>
        <dbReference type="ARBA" id="ARBA00023062"/>
    </source>
</evidence>
<dbReference type="PANTHER" id="PTHR13914">
    <property type="entry name" value="PROLINE OXIDASE"/>
    <property type="match status" value="1"/>
</dbReference>
<evidence type="ECO:0000313" key="7">
    <source>
        <dbReference type="EMBL" id="CAD6204429.1"/>
    </source>
</evidence>
<dbReference type="AlphaFoldDB" id="A0A811MGH4"/>
<evidence type="ECO:0000256" key="3">
    <source>
        <dbReference type="ARBA" id="ARBA00023002"/>
    </source>
</evidence>
<dbReference type="SUPFAM" id="SSF51730">
    <property type="entry name" value="FAD-linked oxidoreductase"/>
    <property type="match status" value="1"/>
</dbReference>
<comment type="catalytic activity">
    <reaction evidence="5">
        <text>L-proline + a quinone = (S)-1-pyrroline-5-carboxylate + a quinol + H(+)</text>
        <dbReference type="Rhea" id="RHEA:23784"/>
        <dbReference type="ChEBI" id="CHEBI:15378"/>
        <dbReference type="ChEBI" id="CHEBI:17388"/>
        <dbReference type="ChEBI" id="CHEBI:24646"/>
        <dbReference type="ChEBI" id="CHEBI:60039"/>
        <dbReference type="ChEBI" id="CHEBI:132124"/>
        <dbReference type="EC" id="1.5.5.2"/>
    </reaction>
</comment>
<evidence type="ECO:0000313" key="8">
    <source>
        <dbReference type="Proteomes" id="UP000604825"/>
    </source>
</evidence>
<dbReference type="EC" id="1.5.5.2" evidence="2 5"/>
<comment type="cofactor">
    <cofactor evidence="5">
        <name>FAD</name>
        <dbReference type="ChEBI" id="CHEBI:57692"/>
    </cofactor>
</comment>
<name>A0A811MGH4_9POAL</name>
<comment type="similarity">
    <text evidence="1 5">Belongs to the proline oxidase family.</text>
</comment>
<dbReference type="GO" id="GO:0004657">
    <property type="term" value="F:proline dehydrogenase activity"/>
    <property type="evidence" value="ECO:0007669"/>
    <property type="project" value="UniProtKB-EC"/>
</dbReference>
<evidence type="ECO:0000256" key="2">
    <source>
        <dbReference type="ARBA" id="ARBA00012695"/>
    </source>
</evidence>
<dbReference type="Pfam" id="PF01619">
    <property type="entry name" value="Pro_dh"/>
    <property type="match status" value="2"/>
</dbReference>
<reference evidence="7" key="1">
    <citation type="submission" date="2020-10" db="EMBL/GenBank/DDBJ databases">
        <authorList>
            <person name="Han B."/>
            <person name="Lu T."/>
            <person name="Zhao Q."/>
            <person name="Huang X."/>
            <person name="Zhao Y."/>
        </authorList>
    </citation>
    <scope>NUCLEOTIDE SEQUENCE</scope>
</reference>
<protein>
    <recommendedName>
        <fullName evidence="2 5">Proline dehydrogenase</fullName>
        <ecNumber evidence="2 5">1.5.5.2</ecNumber>
    </recommendedName>
</protein>
<dbReference type="GO" id="GO:0005739">
    <property type="term" value="C:mitochondrion"/>
    <property type="evidence" value="ECO:0007669"/>
    <property type="project" value="TreeGrafter"/>
</dbReference>
<dbReference type="PANTHER" id="PTHR13914:SF0">
    <property type="entry name" value="PROLINE DEHYDROGENASE 1, MITOCHONDRIAL"/>
    <property type="match status" value="1"/>
</dbReference>
<dbReference type="GO" id="GO:0071949">
    <property type="term" value="F:FAD binding"/>
    <property type="evidence" value="ECO:0007669"/>
    <property type="project" value="TreeGrafter"/>
</dbReference>
<dbReference type="OrthoDB" id="5464at2759"/>
<dbReference type="InterPro" id="IPR002872">
    <property type="entry name" value="Proline_DH_dom"/>
</dbReference>
<proteinExistence type="inferred from homology"/>
<dbReference type="Gene3D" id="3.20.20.220">
    <property type="match status" value="2"/>
</dbReference>
<keyword evidence="5" id="KW-0274">FAD</keyword>
<organism evidence="7 8">
    <name type="scientific">Miscanthus lutarioriparius</name>
    <dbReference type="NCBI Taxonomy" id="422564"/>
    <lineage>
        <taxon>Eukaryota</taxon>
        <taxon>Viridiplantae</taxon>
        <taxon>Streptophyta</taxon>
        <taxon>Embryophyta</taxon>
        <taxon>Tracheophyta</taxon>
        <taxon>Spermatophyta</taxon>
        <taxon>Magnoliopsida</taxon>
        <taxon>Liliopsida</taxon>
        <taxon>Poales</taxon>
        <taxon>Poaceae</taxon>
        <taxon>PACMAD clade</taxon>
        <taxon>Panicoideae</taxon>
        <taxon>Andropogonodae</taxon>
        <taxon>Andropogoneae</taxon>
        <taxon>Saccharinae</taxon>
        <taxon>Miscanthus</taxon>
    </lineage>
</organism>
<dbReference type="InterPro" id="IPR015659">
    <property type="entry name" value="Proline_oxidase"/>
</dbReference>
<gene>
    <name evidence="7" type="ORF">NCGR_LOCUS2423</name>
</gene>
<feature type="domain" description="Proline dehydrogenase" evidence="6">
    <location>
        <begin position="80"/>
        <end position="219"/>
    </location>
</feature>
<keyword evidence="5" id="KW-0285">Flavoprotein</keyword>
<keyword evidence="8" id="KW-1185">Reference proteome</keyword>
<feature type="domain" description="Proline dehydrogenase" evidence="6">
    <location>
        <begin position="223"/>
        <end position="289"/>
    </location>
</feature>
<comment type="caution">
    <text evidence="7">The sequence shown here is derived from an EMBL/GenBank/DDBJ whole genome shotgun (WGS) entry which is preliminary data.</text>
</comment>
<sequence>MGRILDSGIEDGDVCDHNTARFISAVDIAAALPPGSARVCIKITALCPIALLEKTSDLLRWQKKHPSFKLPWKTHLFLILSDSSPLHLTTSEPPALTAEEERELQLAHERLLALCALCVEHGTPLLVDVEYVMVQPAIDYFTFVGAMAFNDAGAADSERPIVHGTIQAYLHDMRDRLEAMVRGVERERMQLGLKVVRGTYLTRETRLMAALGVPSPIHGQLGAARAQELGIPKGDRNLQFTQLMGMADGLSLSLRNAGFQVSDYLPYGPVEQIIPYLIRRAKENKGLLSTSSFDRHLLRYGRPSGIYLLQDTPIDVNCVI</sequence>
<evidence type="ECO:0000256" key="5">
    <source>
        <dbReference type="RuleBase" id="RU364054"/>
    </source>
</evidence>
<comment type="function">
    <text evidence="5">Converts proline to delta-1-pyrroline-5-carboxylate.</text>
</comment>
<dbReference type="EMBL" id="CAJGYO010000001">
    <property type="protein sequence ID" value="CAD6204429.1"/>
    <property type="molecule type" value="Genomic_DNA"/>
</dbReference>
<keyword evidence="3 5" id="KW-0560">Oxidoreductase</keyword>
<dbReference type="Proteomes" id="UP000604825">
    <property type="component" value="Unassembled WGS sequence"/>
</dbReference>
<keyword evidence="4 5" id="KW-0642">Proline metabolism</keyword>
<dbReference type="InterPro" id="IPR029041">
    <property type="entry name" value="FAD-linked_oxidoreductase-like"/>
</dbReference>
<evidence type="ECO:0000256" key="1">
    <source>
        <dbReference type="ARBA" id="ARBA00005869"/>
    </source>
</evidence>
<accession>A0A811MGH4</accession>
<evidence type="ECO:0000259" key="6">
    <source>
        <dbReference type="Pfam" id="PF01619"/>
    </source>
</evidence>